<dbReference type="Pfam" id="PF12999">
    <property type="entry name" value="PRKCSH-like"/>
    <property type="match status" value="2"/>
</dbReference>
<feature type="domain" description="MRH" evidence="7">
    <location>
        <begin position="438"/>
        <end position="550"/>
    </location>
</feature>
<accession>A0AAD6D3V9</accession>
<evidence type="ECO:0000313" key="8">
    <source>
        <dbReference type="EMBL" id="KAJ5553172.1"/>
    </source>
</evidence>
<proteinExistence type="predicted"/>
<dbReference type="InterPro" id="IPR036607">
    <property type="entry name" value="PRKCSH"/>
</dbReference>
<sequence length="562" mass="62723">MRLPQSLFLLAVAGTSARASSDKVARPRGVAPEFAKFYQDTKTFTCISNPAVQIPYSAVNDDFCDCPDGSDEPGTAACSHLSRNSPLTVADRPGHSELELTLALPGYYCKNKGHRPSFVPFQRVNDGICDYELCCDGSDEWARPGGKKCEDRCKEIGKKWRKEEEAKQKSMTAALKKKKQLLAEASRQEQEIQDNISRLEVEIKDADAKVQSLEANLKVVEEQDRKVVRTKGKGKVNALAGVAKARVEELRESIVELRQQRDETLDRMKELEEILSKFKIEYNPNFNDEGVKRAVRSWEDYAARDLGEIINDAQERDFDEIVKADDKDSGVDWEHWENEEDGCADSDLVYKLAAYLPPSLVEFIEDKVLAAKAFLEDNGVLAKPSTDSTTESKAVTEARDALKSAQDSLNNLNSKIRDQQSDLEKDYGTAGIFRALKGQCIEKDAGEYKYEHCFLDSTKQVAKKGGSVTSMGKFTKIAMTTVEELNEAGDVITVEKIALEYERGQSCWNGPNRSTKVVLECGEQNEILKTAEDEKCVYSMLVTTPAVCRGPEDDVPRSKDEL</sequence>
<evidence type="ECO:0000256" key="6">
    <source>
        <dbReference type="SAM" id="SignalP"/>
    </source>
</evidence>
<organism evidence="8 9">
    <name type="scientific">Penicillium frequentans</name>
    <dbReference type="NCBI Taxonomy" id="3151616"/>
    <lineage>
        <taxon>Eukaryota</taxon>
        <taxon>Fungi</taxon>
        <taxon>Dikarya</taxon>
        <taxon>Ascomycota</taxon>
        <taxon>Pezizomycotina</taxon>
        <taxon>Eurotiomycetes</taxon>
        <taxon>Eurotiomycetidae</taxon>
        <taxon>Eurotiales</taxon>
        <taxon>Aspergillaceae</taxon>
        <taxon>Penicillium</taxon>
    </lineage>
</organism>
<keyword evidence="9" id="KW-1185">Reference proteome</keyword>
<protein>
    <recommendedName>
        <fullName evidence="1">Glucosidase 2 subunit beta</fullName>
    </recommendedName>
</protein>
<dbReference type="AlphaFoldDB" id="A0AAD6D3V9"/>
<keyword evidence="2 6" id="KW-0732">Signal</keyword>
<reference evidence="8 9" key="1">
    <citation type="journal article" date="2023" name="IMA Fungus">
        <title>Comparative genomic study of the Penicillium genus elucidates a diverse pangenome and 15 lateral gene transfer events.</title>
        <authorList>
            <person name="Petersen C."/>
            <person name="Sorensen T."/>
            <person name="Nielsen M.R."/>
            <person name="Sondergaard T.E."/>
            <person name="Sorensen J.L."/>
            <person name="Fitzpatrick D.A."/>
            <person name="Frisvad J.C."/>
            <person name="Nielsen K.L."/>
        </authorList>
    </citation>
    <scope>NUCLEOTIDE SEQUENCE [LARGE SCALE GENOMIC DNA]</scope>
    <source>
        <strain evidence="8 9">IBT 35679</strain>
    </source>
</reference>
<dbReference type="SUPFAM" id="SSF50911">
    <property type="entry name" value="Mannose 6-phosphate receptor domain"/>
    <property type="match status" value="1"/>
</dbReference>
<evidence type="ECO:0000256" key="1">
    <source>
        <dbReference type="ARBA" id="ARBA00022387"/>
    </source>
</evidence>
<evidence type="ECO:0000313" key="9">
    <source>
        <dbReference type="Proteomes" id="UP001220324"/>
    </source>
</evidence>
<evidence type="ECO:0000256" key="5">
    <source>
        <dbReference type="SAM" id="Coils"/>
    </source>
</evidence>
<dbReference type="PROSITE" id="PS51914">
    <property type="entry name" value="MRH"/>
    <property type="match status" value="1"/>
</dbReference>
<dbReference type="GO" id="GO:0017177">
    <property type="term" value="C:glucosidase II complex"/>
    <property type="evidence" value="ECO:0007669"/>
    <property type="project" value="TreeGrafter"/>
</dbReference>
<feature type="chain" id="PRO_5042269009" description="Glucosidase 2 subunit beta" evidence="6">
    <location>
        <begin position="20"/>
        <end position="562"/>
    </location>
</feature>
<feature type="coiled-coil region" evidence="5">
    <location>
        <begin position="395"/>
        <end position="422"/>
    </location>
</feature>
<dbReference type="PANTHER" id="PTHR12630">
    <property type="entry name" value="N-LINKED OLIGOSACCHARIDE PROCESSING"/>
    <property type="match status" value="1"/>
</dbReference>
<dbReference type="InterPro" id="IPR028146">
    <property type="entry name" value="PRKCSH_N"/>
</dbReference>
<keyword evidence="4" id="KW-1015">Disulfide bond</keyword>
<feature type="coiled-coil region" evidence="5">
    <location>
        <begin position="171"/>
        <end position="281"/>
    </location>
</feature>
<feature type="signal peptide" evidence="6">
    <location>
        <begin position="1"/>
        <end position="19"/>
    </location>
</feature>
<evidence type="ECO:0000256" key="2">
    <source>
        <dbReference type="ARBA" id="ARBA00022729"/>
    </source>
</evidence>
<dbReference type="PANTHER" id="PTHR12630:SF1">
    <property type="entry name" value="GLUCOSIDASE 2 SUBUNIT BETA"/>
    <property type="match status" value="1"/>
</dbReference>
<dbReference type="InterPro" id="IPR039794">
    <property type="entry name" value="Gtb1-like"/>
</dbReference>
<keyword evidence="3" id="KW-0256">Endoplasmic reticulum</keyword>
<gene>
    <name evidence="8" type="ORF">N7494_002550</name>
</gene>
<dbReference type="GO" id="GO:0006491">
    <property type="term" value="P:N-glycan processing"/>
    <property type="evidence" value="ECO:0007669"/>
    <property type="project" value="TreeGrafter"/>
</dbReference>
<dbReference type="EMBL" id="JAQIZZ010000002">
    <property type="protein sequence ID" value="KAJ5553172.1"/>
    <property type="molecule type" value="Genomic_DNA"/>
</dbReference>
<evidence type="ECO:0000259" key="7">
    <source>
        <dbReference type="PROSITE" id="PS51914"/>
    </source>
</evidence>
<name>A0AAD6D3V9_9EURO</name>
<keyword evidence="5" id="KW-0175">Coiled coil</keyword>
<comment type="caution">
    <text evidence="8">The sequence shown here is derived from an EMBL/GenBank/DDBJ whole genome shotgun (WGS) entry which is preliminary data.</text>
</comment>
<dbReference type="Pfam" id="PF13015">
    <property type="entry name" value="PRKCSH_1"/>
    <property type="match status" value="1"/>
</dbReference>
<dbReference type="InterPro" id="IPR009011">
    <property type="entry name" value="Man6P_isomerase_rcpt-bd_dom_sf"/>
</dbReference>
<dbReference type="Gene3D" id="2.70.130.10">
    <property type="entry name" value="Mannose-6-phosphate receptor binding domain"/>
    <property type="match status" value="1"/>
</dbReference>
<dbReference type="InterPro" id="IPR044865">
    <property type="entry name" value="MRH_dom"/>
</dbReference>
<evidence type="ECO:0000256" key="4">
    <source>
        <dbReference type="ARBA" id="ARBA00023157"/>
    </source>
</evidence>
<dbReference type="Proteomes" id="UP001220324">
    <property type="component" value="Unassembled WGS sequence"/>
</dbReference>
<evidence type="ECO:0000256" key="3">
    <source>
        <dbReference type="ARBA" id="ARBA00022824"/>
    </source>
</evidence>